<dbReference type="Pfam" id="PF02056">
    <property type="entry name" value="Glyco_hydro_4"/>
    <property type="match status" value="1"/>
</dbReference>
<dbReference type="Pfam" id="PF11975">
    <property type="entry name" value="Glyco_hydro_4C"/>
    <property type="match status" value="1"/>
</dbReference>
<reference evidence="13" key="1">
    <citation type="submission" date="2009-07" db="EMBL/GenBank/DDBJ databases">
        <authorList>
            <consortium name="US DOE Joint Genome Institute (JGI-PGF)"/>
            <person name="Lucas S."/>
            <person name="Copeland A."/>
            <person name="Lapidus A."/>
            <person name="Glavina del Rio T."/>
            <person name="Tice H."/>
            <person name="Bruce D."/>
            <person name="Goodwin L."/>
            <person name="Pitluck S."/>
            <person name="Larimer F."/>
            <person name="Land M.L."/>
            <person name="Mouttaki H."/>
            <person name="He Z."/>
            <person name="Zhou J."/>
            <person name="Hemme C.L."/>
        </authorList>
    </citation>
    <scope>NUCLEOTIDE SEQUENCE</scope>
    <source>
        <strain evidence="13">DSM 2782</strain>
    </source>
</reference>
<evidence type="ECO:0000256" key="8">
    <source>
        <dbReference type="PIRSR" id="PIRSR601088-2"/>
    </source>
</evidence>
<proteinExistence type="inferred from homology"/>
<keyword evidence="9" id="KW-0170">Cobalt</keyword>
<evidence type="ECO:0000259" key="12">
    <source>
        <dbReference type="Pfam" id="PF11975"/>
    </source>
</evidence>
<evidence type="ECO:0000256" key="3">
    <source>
        <dbReference type="ARBA" id="ARBA00022723"/>
    </source>
</evidence>
<dbReference type="InterPro" id="IPR022616">
    <property type="entry name" value="Glyco_hydro_4_C"/>
</dbReference>
<evidence type="ECO:0000256" key="1">
    <source>
        <dbReference type="ARBA" id="ARBA00010141"/>
    </source>
</evidence>
<keyword evidence="14" id="KW-1185">Reference proteome</keyword>
<dbReference type="STRING" id="588581.Cpap_1178"/>
<dbReference type="Proteomes" id="UP000003860">
    <property type="component" value="Unassembled WGS sequence"/>
</dbReference>
<feature type="binding site" evidence="8">
    <location>
        <position position="96"/>
    </location>
    <ligand>
        <name>substrate</name>
    </ligand>
</feature>
<evidence type="ECO:0000256" key="5">
    <source>
        <dbReference type="ARBA" id="ARBA00023027"/>
    </source>
</evidence>
<dbReference type="eggNOG" id="COG1486">
    <property type="taxonomic scope" value="Bacteria"/>
</dbReference>
<name>F1TF45_9FIRM</name>
<dbReference type="OrthoDB" id="9808275at2"/>
<evidence type="ECO:0000256" key="10">
    <source>
        <dbReference type="PIRSR" id="PIRSR601088-4"/>
    </source>
</evidence>
<gene>
    <name evidence="13" type="ORF">Cpap_1178</name>
</gene>
<comment type="cofactor">
    <cofactor evidence="11">
        <name>NAD(+)</name>
        <dbReference type="ChEBI" id="CHEBI:57540"/>
    </cofactor>
    <text evidence="11">Binds 1 NAD(+) per subunit.</text>
</comment>
<protein>
    <submittedName>
        <fullName evidence="13">Glycoside hydrolase family 4</fullName>
    </submittedName>
</protein>
<dbReference type="PANTHER" id="PTHR32092">
    <property type="entry name" value="6-PHOSPHO-BETA-GLUCOSIDASE-RELATED"/>
    <property type="match status" value="1"/>
</dbReference>
<dbReference type="PRINTS" id="PR00732">
    <property type="entry name" value="GLHYDRLASE4"/>
</dbReference>
<dbReference type="InterPro" id="IPR036291">
    <property type="entry name" value="NAD(P)-bd_dom_sf"/>
</dbReference>
<organism evidence="13 14">
    <name type="scientific">Ruminiclostridium papyrosolvens DSM 2782</name>
    <dbReference type="NCBI Taxonomy" id="588581"/>
    <lineage>
        <taxon>Bacteria</taxon>
        <taxon>Bacillati</taxon>
        <taxon>Bacillota</taxon>
        <taxon>Clostridia</taxon>
        <taxon>Eubacteriales</taxon>
        <taxon>Oscillospiraceae</taxon>
        <taxon>Ruminiclostridium</taxon>
    </lineage>
</organism>
<accession>F1TF45</accession>
<keyword evidence="5 11" id="KW-0520">NAD</keyword>
<comment type="similarity">
    <text evidence="1 11">Belongs to the glycosyl hydrolase 4 family.</text>
</comment>
<feature type="binding site" evidence="8">
    <location>
        <position position="150"/>
    </location>
    <ligand>
        <name>substrate</name>
    </ligand>
</feature>
<evidence type="ECO:0000256" key="7">
    <source>
        <dbReference type="ARBA" id="ARBA00023295"/>
    </source>
</evidence>
<dbReference type="Gene3D" id="3.40.50.720">
    <property type="entry name" value="NAD(P)-binding Rossmann-like Domain"/>
    <property type="match status" value="1"/>
</dbReference>
<feature type="site" description="Increases basicity of active site Tyr" evidence="10">
    <location>
        <position position="112"/>
    </location>
</feature>
<evidence type="ECO:0000256" key="11">
    <source>
        <dbReference type="RuleBase" id="RU361152"/>
    </source>
</evidence>
<feature type="binding site" evidence="9">
    <location>
        <position position="201"/>
    </location>
    <ligand>
        <name>Mn(2+)</name>
        <dbReference type="ChEBI" id="CHEBI:29035"/>
    </ligand>
</feature>
<dbReference type="InterPro" id="IPR019802">
    <property type="entry name" value="GlycHydrolase_4_CS"/>
</dbReference>
<keyword evidence="9" id="KW-0408">Iron</keyword>
<dbReference type="RefSeq" id="WP_004620561.1">
    <property type="nucleotide sequence ID" value="NZ_ACXX02000010.1"/>
</dbReference>
<feature type="binding site" evidence="9">
    <location>
        <position position="171"/>
    </location>
    <ligand>
        <name>Mn(2+)</name>
        <dbReference type="ChEBI" id="CHEBI:29035"/>
    </ligand>
</feature>
<dbReference type="GO" id="GO:0005975">
    <property type="term" value="P:carbohydrate metabolic process"/>
    <property type="evidence" value="ECO:0007669"/>
    <property type="project" value="InterPro"/>
</dbReference>
<comment type="caution">
    <text evidence="13">The sequence shown here is derived from an EMBL/GenBank/DDBJ whole genome shotgun (WGS) entry which is preliminary data.</text>
</comment>
<dbReference type="GO" id="GO:0004553">
    <property type="term" value="F:hydrolase activity, hydrolyzing O-glycosyl compounds"/>
    <property type="evidence" value="ECO:0007669"/>
    <property type="project" value="InterPro"/>
</dbReference>
<dbReference type="CDD" id="cd05296">
    <property type="entry name" value="GH4_P_beta_glucosidase"/>
    <property type="match status" value="1"/>
</dbReference>
<evidence type="ECO:0000313" key="14">
    <source>
        <dbReference type="Proteomes" id="UP000003860"/>
    </source>
</evidence>
<keyword evidence="7 11" id="KW-0326">Glycosidase</keyword>
<evidence type="ECO:0000256" key="2">
    <source>
        <dbReference type="ARBA" id="ARBA00011881"/>
    </source>
</evidence>
<evidence type="ECO:0000256" key="6">
    <source>
        <dbReference type="ARBA" id="ARBA00023211"/>
    </source>
</evidence>
<reference evidence="13" key="2">
    <citation type="submission" date="2011-01" db="EMBL/GenBank/DDBJ databases">
        <title>The Non-contiguous Finished genome of Clostridium papyrosolvens.</title>
        <authorList>
            <person name="Lucas S."/>
            <person name="Copeland A."/>
            <person name="Lapidus A."/>
            <person name="Cheng J.-F."/>
            <person name="Goodwin L."/>
            <person name="Pitluck S."/>
            <person name="Misra M."/>
            <person name="Chertkov O."/>
            <person name="Detter J.C."/>
            <person name="Han C."/>
            <person name="Tapia R."/>
            <person name="Land M."/>
            <person name="Hauser L."/>
            <person name="Kyrpides N."/>
            <person name="Ivanova N."/>
            <person name="Pagani I."/>
            <person name="Mouttaki H."/>
            <person name="He Z."/>
            <person name="Zhou J."/>
            <person name="Hemme C.L."/>
            <person name="Woyke T."/>
        </authorList>
    </citation>
    <scope>NUCLEOTIDE SEQUENCE [LARGE SCALE GENOMIC DNA]</scope>
    <source>
        <strain evidence="13">DSM 2782</strain>
    </source>
</reference>
<keyword evidence="6 9" id="KW-0464">Manganese</keyword>
<dbReference type="GO" id="GO:0016616">
    <property type="term" value="F:oxidoreductase activity, acting on the CH-OH group of donors, NAD or NADP as acceptor"/>
    <property type="evidence" value="ECO:0007669"/>
    <property type="project" value="InterPro"/>
</dbReference>
<dbReference type="SUPFAM" id="SSF56327">
    <property type="entry name" value="LDH C-terminal domain-like"/>
    <property type="match status" value="1"/>
</dbReference>
<dbReference type="GO" id="GO:0046872">
    <property type="term" value="F:metal ion binding"/>
    <property type="evidence" value="ECO:0007669"/>
    <property type="project" value="UniProtKB-KW"/>
</dbReference>
<sequence length="437" mass="48735">MSKTLKIAVIGGGSSYTPELVEGILNRKDELPVSELWLVDIEDGRRKLEIVEALTKRMVKKSGLNIKVFATLNRREAINAADFVITQFRVGGLKAREKDELIPLKYDVIGQETTGPGGFAKAMRTIPVILDICREIEDLAPNAWLVNFTNPAGIITEAVKTHSKVKVLGLCNVPLCTKMDIAKLLKVDSKRVEADFVGLNHMNYITNVYLDGHSILDEIIKKYNKPEYREQVEAISDIVWDIDFIKSLGMLTSPYHRYYYITKTMLEEEKESVRTNGSRAMQVQRLEKSLFELYKDENLNVKPKELEGRGGAYYSDAAISLISAIHNDKNEIHTINVLNNGTITNVASDAVIEANCIVGRNGAEPIHIGAAHTKIAGLINYVKSYEKLTIKAAVSGSYHDALMAINANPLVNEYADAKAILDELLIAHKPYLDYVKE</sequence>
<dbReference type="PROSITE" id="PS01324">
    <property type="entry name" value="GLYCOSYL_HYDROL_F4"/>
    <property type="match status" value="1"/>
</dbReference>
<dbReference type="EMBL" id="ACXX02000010">
    <property type="protein sequence ID" value="EGD46983.1"/>
    <property type="molecule type" value="Genomic_DNA"/>
</dbReference>
<keyword evidence="3 9" id="KW-0479">Metal-binding</keyword>
<dbReference type="InterPro" id="IPR001088">
    <property type="entry name" value="Glyco_hydro_4"/>
</dbReference>
<keyword evidence="4 11" id="KW-0378">Hydrolase</keyword>
<evidence type="ECO:0000256" key="9">
    <source>
        <dbReference type="PIRSR" id="PIRSR601088-3"/>
    </source>
</evidence>
<evidence type="ECO:0000313" key="13">
    <source>
        <dbReference type="EMBL" id="EGD46983.1"/>
    </source>
</evidence>
<keyword evidence="9" id="KW-0533">Nickel</keyword>
<comment type="subunit">
    <text evidence="2">Homotetramer.</text>
</comment>
<dbReference type="SUPFAM" id="SSF51735">
    <property type="entry name" value="NAD(P)-binding Rossmann-fold domains"/>
    <property type="match status" value="1"/>
</dbReference>
<feature type="domain" description="Glycosyl hydrolase family 4 C-terminal" evidence="12">
    <location>
        <begin position="196"/>
        <end position="411"/>
    </location>
</feature>
<dbReference type="AlphaFoldDB" id="F1TF45"/>
<evidence type="ECO:0000256" key="4">
    <source>
        <dbReference type="ARBA" id="ARBA00022801"/>
    </source>
</evidence>
<dbReference type="PANTHER" id="PTHR32092:SF5">
    <property type="entry name" value="6-PHOSPHO-BETA-GLUCOSIDASE"/>
    <property type="match status" value="1"/>
</dbReference>
<dbReference type="InterPro" id="IPR015955">
    <property type="entry name" value="Lactate_DH/Glyco_Ohase_4_C"/>
</dbReference>
<dbReference type="Gene3D" id="3.90.110.10">
    <property type="entry name" value="Lactate dehydrogenase/glycoside hydrolase, family 4, C-terminal"/>
    <property type="match status" value="1"/>
</dbReference>